<evidence type="ECO:0000256" key="1">
    <source>
        <dbReference type="SAM" id="Phobius"/>
    </source>
</evidence>
<protein>
    <recommendedName>
        <fullName evidence="6">DUF3040 domain-containing protein</fullName>
    </recommendedName>
</protein>
<accession>A0ABQ6I8Z3</accession>
<evidence type="ECO:0000313" key="3">
    <source>
        <dbReference type="EMBL" id="GMA26657.1"/>
    </source>
</evidence>
<feature type="transmembrane region" description="Helical" evidence="1">
    <location>
        <begin position="65"/>
        <end position="87"/>
    </location>
</feature>
<proteinExistence type="predicted"/>
<feature type="transmembrane region" description="Helical" evidence="1">
    <location>
        <begin position="93"/>
        <end position="114"/>
    </location>
</feature>
<dbReference type="RefSeq" id="WP_284291134.1">
    <property type="nucleotide sequence ID" value="NZ_BSUK01000001.1"/>
</dbReference>
<reference evidence="5" key="2">
    <citation type="journal article" date="2019" name="Int. J. Syst. Evol. Microbiol.">
        <title>The Global Catalogue of Microorganisms (GCM) 10K type strain sequencing project: providing services to taxonomists for standard genome sequencing and annotation.</title>
        <authorList>
            <consortium name="The Broad Institute Genomics Platform"/>
            <consortium name="The Broad Institute Genome Sequencing Center for Infectious Disease"/>
            <person name="Wu L."/>
            <person name="Ma J."/>
        </authorList>
    </citation>
    <scope>NUCLEOTIDE SEQUENCE [LARGE SCALE GENOMIC DNA]</scope>
    <source>
        <strain evidence="5">NBRC 106348</strain>
    </source>
</reference>
<keyword evidence="5" id="KW-1185">Reference proteome</keyword>
<keyword evidence="1" id="KW-0472">Membrane</keyword>
<evidence type="ECO:0000313" key="4">
    <source>
        <dbReference type="EMBL" id="GMA26719.1"/>
    </source>
</evidence>
<gene>
    <name evidence="2" type="ORF">GCM10025864_00110</name>
    <name evidence="3" type="ORF">GCM10025864_44160</name>
    <name evidence="4" type="ORF">GCM10025864_44780</name>
</gene>
<dbReference type="EMBL" id="BSUK01000001">
    <property type="protein sequence ID" value="GMA26719.1"/>
    <property type="molecule type" value="Genomic_DNA"/>
</dbReference>
<sequence length="121" mass="12501">MGGRWQFSSHAADRAPAEVLDLRAARAHRLDAHLAEQTAAAVARVQQADGPPRHARRPASGPNPLGVAIVAAAAFGLIAAGLVLALSARNLSAAHFTAVGLAAAGFGLLVRLHVVNTRRPR</sequence>
<dbReference type="EMBL" id="BSUK01000001">
    <property type="protein sequence ID" value="GMA22252.1"/>
    <property type="molecule type" value="Genomic_DNA"/>
</dbReference>
<keyword evidence="1" id="KW-0812">Transmembrane</keyword>
<reference evidence="3" key="3">
    <citation type="submission" date="2023-02" db="EMBL/GenBank/DDBJ databases">
        <authorList>
            <person name="Sun Q."/>
            <person name="Mori K."/>
        </authorList>
    </citation>
    <scope>NUCLEOTIDE SEQUENCE</scope>
    <source>
        <strain evidence="3">NBRC 106348</strain>
    </source>
</reference>
<organism evidence="3 5">
    <name type="scientific">Luteimicrobium album</name>
    <dbReference type="NCBI Taxonomy" id="1054550"/>
    <lineage>
        <taxon>Bacteria</taxon>
        <taxon>Bacillati</taxon>
        <taxon>Actinomycetota</taxon>
        <taxon>Actinomycetes</taxon>
        <taxon>Micrococcales</taxon>
        <taxon>Luteimicrobium</taxon>
    </lineage>
</organism>
<evidence type="ECO:0008006" key="6">
    <source>
        <dbReference type="Google" id="ProtNLM"/>
    </source>
</evidence>
<keyword evidence="1" id="KW-1133">Transmembrane helix</keyword>
<evidence type="ECO:0000313" key="5">
    <source>
        <dbReference type="Proteomes" id="UP001157091"/>
    </source>
</evidence>
<name>A0ABQ6I8Z3_9MICO</name>
<comment type="caution">
    <text evidence="3">The sequence shown here is derived from an EMBL/GenBank/DDBJ whole genome shotgun (WGS) entry which is preliminary data.</text>
</comment>
<reference evidence="3" key="1">
    <citation type="journal article" date="2014" name="Int. J. Syst. Evol. Microbiol.">
        <title>Complete genome of a new Firmicutes species belonging to the dominant human colonic microbiota ('Ruminococcus bicirculans') reveals two chromosomes and a selective capacity to utilize plant glucans.</title>
        <authorList>
            <consortium name="NISC Comparative Sequencing Program"/>
            <person name="Wegmann U."/>
            <person name="Louis P."/>
            <person name="Goesmann A."/>
            <person name="Henrissat B."/>
            <person name="Duncan S.H."/>
            <person name="Flint H.J."/>
        </authorList>
    </citation>
    <scope>NUCLEOTIDE SEQUENCE</scope>
    <source>
        <strain evidence="3">NBRC 106348</strain>
    </source>
</reference>
<evidence type="ECO:0000313" key="2">
    <source>
        <dbReference type="EMBL" id="GMA22252.1"/>
    </source>
</evidence>
<dbReference type="Proteomes" id="UP001157091">
    <property type="component" value="Unassembled WGS sequence"/>
</dbReference>
<dbReference type="EMBL" id="BSUK01000001">
    <property type="protein sequence ID" value="GMA26657.1"/>
    <property type="molecule type" value="Genomic_DNA"/>
</dbReference>